<organism evidence="1 2">
    <name type="scientific">Desulfocapsa sulfexigens (strain DSM 10523 / SB164P1)</name>
    <dbReference type="NCBI Taxonomy" id="1167006"/>
    <lineage>
        <taxon>Bacteria</taxon>
        <taxon>Pseudomonadati</taxon>
        <taxon>Thermodesulfobacteriota</taxon>
        <taxon>Desulfobulbia</taxon>
        <taxon>Desulfobulbales</taxon>
        <taxon>Desulfocapsaceae</taxon>
        <taxon>Desulfocapsa</taxon>
    </lineage>
</organism>
<dbReference type="SUPFAM" id="SSF53335">
    <property type="entry name" value="S-adenosyl-L-methionine-dependent methyltransferases"/>
    <property type="match status" value="1"/>
</dbReference>
<keyword evidence="1" id="KW-0808">Transferase</keyword>
<evidence type="ECO:0000313" key="1">
    <source>
        <dbReference type="EMBL" id="AGF77014.1"/>
    </source>
</evidence>
<dbReference type="CDD" id="cd02440">
    <property type="entry name" value="AdoMet_MTases"/>
    <property type="match status" value="1"/>
</dbReference>
<dbReference type="eggNOG" id="COG3897">
    <property type="taxonomic scope" value="Bacteria"/>
</dbReference>
<dbReference type="OrthoDB" id="5450760at2"/>
<accession>M1NB44</accession>
<dbReference type="Pfam" id="PF10294">
    <property type="entry name" value="Methyltransf_16"/>
    <property type="match status" value="1"/>
</dbReference>
<sequence>MDIRTLPEAEREIYNRIRSRYKLTFDKLKVKDRSIRLLKVADIEEFLEGKDPFADVTEFPFWVKLWEAAMILSYALASLPDPKGQTLLEIGAGLGAPGITAAACGFDVTLTDYEDIIMDFQKVSVAASGLTNVRCAHLDWLDPPEMAPFDILTAAEVLFREEFFEPLLDVFRRYLKPGGTIYLAHDARRKCLPLFMERARSEYNIAGSKQTIHKDGQDITIIINRLRAKEE</sequence>
<reference evidence="2" key="1">
    <citation type="journal article" date="2013" name="Stand. Genomic Sci.">
        <title>Complete genome sequence of Desulfocapsa sulfexigens, a marine deltaproteobacterium specialized in disproportionating inorganic sulfur compounds.</title>
        <authorList>
            <person name="Finster K.W."/>
            <person name="Kjeldsen K.U."/>
            <person name="Kube M."/>
            <person name="Reinhardt R."/>
            <person name="Mussmann M."/>
            <person name="Amann R."/>
            <person name="Schreiber L."/>
        </authorList>
    </citation>
    <scope>NUCLEOTIDE SEQUENCE [LARGE SCALE GENOMIC DNA]</scope>
    <source>
        <strain evidence="2">DSM 10523 / SB164P1</strain>
    </source>
</reference>
<dbReference type="RefSeq" id="WP_015402712.1">
    <property type="nucleotide sequence ID" value="NC_020304.1"/>
</dbReference>
<protein>
    <submittedName>
        <fullName evidence="1">Putative methyltransferase</fullName>
    </submittedName>
</protein>
<evidence type="ECO:0000313" key="2">
    <source>
        <dbReference type="Proteomes" id="UP000011721"/>
    </source>
</evidence>
<dbReference type="InterPro" id="IPR019410">
    <property type="entry name" value="Methyltransf_16"/>
</dbReference>
<name>M1NB44_DESSD</name>
<dbReference type="STRING" id="1167006.UWK_00430"/>
<dbReference type="Proteomes" id="UP000011721">
    <property type="component" value="Chromosome"/>
</dbReference>
<gene>
    <name evidence="1" type="ordered locus">UWK_00430</name>
</gene>
<dbReference type="Gene3D" id="3.40.50.150">
    <property type="entry name" value="Vaccinia Virus protein VP39"/>
    <property type="match status" value="1"/>
</dbReference>
<keyword evidence="1" id="KW-0489">Methyltransferase</keyword>
<proteinExistence type="predicted"/>
<dbReference type="GO" id="GO:0008168">
    <property type="term" value="F:methyltransferase activity"/>
    <property type="evidence" value="ECO:0007669"/>
    <property type="project" value="UniProtKB-KW"/>
</dbReference>
<keyword evidence="2" id="KW-1185">Reference proteome</keyword>
<dbReference type="InterPro" id="IPR029063">
    <property type="entry name" value="SAM-dependent_MTases_sf"/>
</dbReference>
<dbReference type="PANTHER" id="PTHR14614">
    <property type="entry name" value="HEPATOCELLULAR CARCINOMA-ASSOCIATED ANTIGEN"/>
    <property type="match status" value="1"/>
</dbReference>
<dbReference type="KEGG" id="dsf:UWK_00430"/>
<dbReference type="HOGENOM" id="CLU_082963_0_0_7"/>
<dbReference type="GO" id="GO:0032259">
    <property type="term" value="P:methylation"/>
    <property type="evidence" value="ECO:0007669"/>
    <property type="project" value="UniProtKB-KW"/>
</dbReference>
<dbReference type="AlphaFoldDB" id="M1NB44"/>
<dbReference type="EMBL" id="CP003985">
    <property type="protein sequence ID" value="AGF77014.1"/>
    <property type="molecule type" value="Genomic_DNA"/>
</dbReference>